<accession>A0A4U9WCN7</accession>
<dbReference type="InterPro" id="IPR011990">
    <property type="entry name" value="TPR-like_helical_dom_sf"/>
</dbReference>
<sequence length="130" mass="14551">MSALADDNNPALKALFQQAAYWHDKSHDELAQGALQKVLLIDENNAEAMYLLSLYAMQGGDKAKAEIWRKKLSAVAPNESSSPGIEQHRKRLRRSPRICWRRPGSWRAKGEFCPGGCGLSDGVQRQDTDR</sequence>
<protein>
    <recommendedName>
        <fullName evidence="2">Cellulose synthase operon protein C</fullName>
    </recommendedName>
</protein>
<reference evidence="1" key="1">
    <citation type="submission" date="2019-05" db="EMBL/GenBank/DDBJ databases">
        <authorList>
            <consortium name="Pathogen Informatics"/>
        </authorList>
    </citation>
    <scope>NUCLEOTIDE SEQUENCE [LARGE SCALE GENOMIC DNA]</scope>
    <source>
        <strain evidence="1">NCTC12965</strain>
    </source>
</reference>
<dbReference type="EMBL" id="CABEEZ010000137">
    <property type="protein sequence ID" value="VTR56827.1"/>
    <property type="molecule type" value="Genomic_DNA"/>
</dbReference>
<gene>
    <name evidence="1" type="ORF">NCTC12965_07233</name>
</gene>
<dbReference type="AlphaFoldDB" id="A0A4U9WCN7"/>
<name>A0A4U9WCN7_SERFO</name>
<evidence type="ECO:0000313" key="1">
    <source>
        <dbReference type="EMBL" id="VTR56827.1"/>
    </source>
</evidence>
<organism evidence="1">
    <name type="scientific">Serratia fonticola</name>
    <dbReference type="NCBI Taxonomy" id="47917"/>
    <lineage>
        <taxon>Bacteria</taxon>
        <taxon>Pseudomonadati</taxon>
        <taxon>Pseudomonadota</taxon>
        <taxon>Gammaproteobacteria</taxon>
        <taxon>Enterobacterales</taxon>
        <taxon>Yersiniaceae</taxon>
        <taxon>Serratia</taxon>
    </lineage>
</organism>
<dbReference type="SUPFAM" id="SSF48452">
    <property type="entry name" value="TPR-like"/>
    <property type="match status" value="1"/>
</dbReference>
<evidence type="ECO:0008006" key="2">
    <source>
        <dbReference type="Google" id="ProtNLM"/>
    </source>
</evidence>
<proteinExistence type="predicted"/>
<dbReference type="Gene3D" id="1.25.40.10">
    <property type="entry name" value="Tetratricopeptide repeat domain"/>
    <property type="match status" value="1"/>
</dbReference>